<reference evidence="2" key="1">
    <citation type="submission" date="2021-01" db="EMBL/GenBank/DDBJ databases">
        <title>Whole genome shotgun sequence of Dactylosporangium siamense NBRC 106093.</title>
        <authorList>
            <person name="Komaki H."/>
            <person name="Tamura T."/>
        </authorList>
    </citation>
    <scope>NUCLEOTIDE SEQUENCE</scope>
    <source>
        <strain evidence="2">NBRC 106093</strain>
    </source>
</reference>
<keyword evidence="1" id="KW-1133">Transmembrane helix</keyword>
<protein>
    <submittedName>
        <fullName evidence="2">Uncharacterized protein</fullName>
    </submittedName>
</protein>
<gene>
    <name evidence="2" type="ORF">Dsi01nite_047310</name>
</gene>
<dbReference type="EMBL" id="BONQ01000076">
    <property type="protein sequence ID" value="GIG46690.1"/>
    <property type="molecule type" value="Genomic_DNA"/>
</dbReference>
<feature type="transmembrane region" description="Helical" evidence="1">
    <location>
        <begin position="337"/>
        <end position="358"/>
    </location>
</feature>
<feature type="transmembrane region" description="Helical" evidence="1">
    <location>
        <begin position="108"/>
        <end position="128"/>
    </location>
</feature>
<keyword evidence="1" id="KW-0812">Transmembrane</keyword>
<keyword evidence="3" id="KW-1185">Reference proteome</keyword>
<evidence type="ECO:0000256" key="1">
    <source>
        <dbReference type="SAM" id="Phobius"/>
    </source>
</evidence>
<comment type="caution">
    <text evidence="2">The sequence shown here is derived from an EMBL/GenBank/DDBJ whole genome shotgun (WGS) entry which is preliminary data.</text>
</comment>
<feature type="transmembrane region" description="Helical" evidence="1">
    <location>
        <begin position="213"/>
        <end position="233"/>
    </location>
</feature>
<dbReference type="Proteomes" id="UP000660611">
    <property type="component" value="Unassembled WGS sequence"/>
</dbReference>
<feature type="transmembrane region" description="Helical" evidence="1">
    <location>
        <begin position="440"/>
        <end position="457"/>
    </location>
</feature>
<organism evidence="2 3">
    <name type="scientific">Dactylosporangium siamense</name>
    <dbReference type="NCBI Taxonomy" id="685454"/>
    <lineage>
        <taxon>Bacteria</taxon>
        <taxon>Bacillati</taxon>
        <taxon>Actinomycetota</taxon>
        <taxon>Actinomycetes</taxon>
        <taxon>Micromonosporales</taxon>
        <taxon>Micromonosporaceae</taxon>
        <taxon>Dactylosporangium</taxon>
    </lineage>
</organism>
<keyword evidence="1" id="KW-0472">Membrane</keyword>
<dbReference type="AlphaFoldDB" id="A0A919UCK4"/>
<feature type="transmembrane region" description="Helical" evidence="1">
    <location>
        <begin position="298"/>
        <end position="325"/>
    </location>
</feature>
<feature type="transmembrane region" description="Helical" evidence="1">
    <location>
        <begin position="378"/>
        <end position="397"/>
    </location>
</feature>
<feature type="transmembrane region" description="Helical" evidence="1">
    <location>
        <begin position="245"/>
        <end position="267"/>
    </location>
</feature>
<sequence length="655" mass="71968">MLSWVGAFALAWVIPLVSYLIGVAFVVPVLVVVGVMSLQRGASGFFDRLVMSIAQLIGAVCVAGLLFSVWPWHLHPVAMGGFALTLLVAIAAATGRRPTLPRRWRSRDSVLALVFGVVVVLTYEPFVIRDLGGRLGVFMPGEDFSRHYLIFDMIGALGGYAFMFPNDTARFMPDQLDVGIRNYPQGAHFIYAVLDRFIRSADHNADGVTMINVLVWLHIAMFAFFGLAMLWTARRIAGAGVSPVQLLPVLGLVGAWVYFGDPITIFVRGFPNQLMGIALCAILTGIVARPLTHRVEQIVAVALLLVGISFNYHLYLPYALTIAAFWAWRVKLWRNPLGYLAAALMAGPLAVTPFLNLYATTGYQLTRPGTAEVNDRPAAFVIFVLAVIAIVAGRRGLRSPARRANAIALGTALGIVVVLGTYQIATLGGVIYYFEKTLHLLLIVGLVSLGGLARLLPRGKPQHPFLRQAVAGVAVILPLIMFIGVAGGKHHTIKFHSPGLRLALGWYKGSPDGARDAILMTRMYPDAGGAINVDLMSTPFRNWYATVYASTMQRNYRYGHDWYLWHGVPQTDGWTIEDFEDMVKKSPVKVRLYVFDPAASFLVIHKEHPELRIQPDVRGPSYGEAGAMTNIEAAEFLKKKYPDKVEVVYAVPPDR</sequence>
<proteinExistence type="predicted"/>
<feature type="transmembrane region" description="Helical" evidence="1">
    <location>
        <begin position="148"/>
        <end position="165"/>
    </location>
</feature>
<feature type="transmembrane region" description="Helical" evidence="1">
    <location>
        <begin position="49"/>
        <end position="70"/>
    </location>
</feature>
<feature type="transmembrane region" description="Helical" evidence="1">
    <location>
        <begin position="409"/>
        <end position="434"/>
    </location>
</feature>
<name>A0A919UCK4_9ACTN</name>
<accession>A0A919UCK4</accession>
<dbReference type="RefSeq" id="WP_203848458.1">
    <property type="nucleotide sequence ID" value="NZ_BAAAVW010000015.1"/>
</dbReference>
<feature type="transmembrane region" description="Helical" evidence="1">
    <location>
        <begin position="469"/>
        <end position="488"/>
    </location>
</feature>
<feature type="transmembrane region" description="Helical" evidence="1">
    <location>
        <begin position="76"/>
        <end position="96"/>
    </location>
</feature>
<evidence type="ECO:0000313" key="3">
    <source>
        <dbReference type="Proteomes" id="UP000660611"/>
    </source>
</evidence>
<evidence type="ECO:0000313" key="2">
    <source>
        <dbReference type="EMBL" id="GIG46690.1"/>
    </source>
</evidence>
<feature type="transmembrane region" description="Helical" evidence="1">
    <location>
        <begin position="12"/>
        <end position="37"/>
    </location>
</feature>
<feature type="transmembrane region" description="Helical" evidence="1">
    <location>
        <begin position="274"/>
        <end position="292"/>
    </location>
</feature>